<dbReference type="EMBL" id="BPLR01013471">
    <property type="protein sequence ID" value="GIY61477.1"/>
    <property type="molecule type" value="Genomic_DNA"/>
</dbReference>
<sequence length="82" mass="10062">MDIFPRDNPESENYLYLAWQEKWTLKRRFIFLYDKKCSKDILYEKEKHFAPMELTRSLIFLHKTDSVQNSARKQSHHDLRGK</sequence>
<accession>A0AAV4UTW9</accession>
<evidence type="ECO:0000313" key="2">
    <source>
        <dbReference type="Proteomes" id="UP001054945"/>
    </source>
</evidence>
<dbReference type="AlphaFoldDB" id="A0AAV4UTW9"/>
<name>A0AAV4UTW9_CAEEX</name>
<reference evidence="1 2" key="1">
    <citation type="submission" date="2021-06" db="EMBL/GenBank/DDBJ databases">
        <title>Caerostris extrusa draft genome.</title>
        <authorList>
            <person name="Kono N."/>
            <person name="Arakawa K."/>
        </authorList>
    </citation>
    <scope>NUCLEOTIDE SEQUENCE [LARGE SCALE GENOMIC DNA]</scope>
</reference>
<keyword evidence="2" id="KW-1185">Reference proteome</keyword>
<evidence type="ECO:0008006" key="3">
    <source>
        <dbReference type="Google" id="ProtNLM"/>
    </source>
</evidence>
<evidence type="ECO:0000313" key="1">
    <source>
        <dbReference type="EMBL" id="GIY61477.1"/>
    </source>
</evidence>
<organism evidence="1 2">
    <name type="scientific">Caerostris extrusa</name>
    <name type="common">Bark spider</name>
    <name type="synonym">Caerostris bankana</name>
    <dbReference type="NCBI Taxonomy" id="172846"/>
    <lineage>
        <taxon>Eukaryota</taxon>
        <taxon>Metazoa</taxon>
        <taxon>Ecdysozoa</taxon>
        <taxon>Arthropoda</taxon>
        <taxon>Chelicerata</taxon>
        <taxon>Arachnida</taxon>
        <taxon>Araneae</taxon>
        <taxon>Araneomorphae</taxon>
        <taxon>Entelegynae</taxon>
        <taxon>Araneoidea</taxon>
        <taxon>Araneidae</taxon>
        <taxon>Caerostris</taxon>
    </lineage>
</organism>
<protein>
    <recommendedName>
        <fullName evidence="3">Ycf15</fullName>
    </recommendedName>
</protein>
<dbReference type="Proteomes" id="UP001054945">
    <property type="component" value="Unassembled WGS sequence"/>
</dbReference>
<comment type="caution">
    <text evidence="1">The sequence shown here is derived from an EMBL/GenBank/DDBJ whole genome shotgun (WGS) entry which is preliminary data.</text>
</comment>
<proteinExistence type="predicted"/>
<gene>
    <name evidence="1" type="ORF">CEXT_515961</name>
</gene>